<dbReference type="Proteomes" id="UP000317043">
    <property type="component" value="Unassembled WGS sequence"/>
</dbReference>
<dbReference type="Pfam" id="PF09851">
    <property type="entry name" value="SHOCT"/>
    <property type="match status" value="1"/>
</dbReference>
<sequence length="88" mass="9933">MTTLTDTVLAETILANGPHAAGFAPGPWFLLVPLFWAAVIVTIVVLFKRRGSHWRRESGAEGVLRERFARGEVTEEEFRQRLEVLRGK</sequence>
<proteinExistence type="predicted"/>
<dbReference type="InterPro" id="IPR018649">
    <property type="entry name" value="SHOCT"/>
</dbReference>
<feature type="transmembrane region" description="Helical" evidence="1">
    <location>
        <begin position="28"/>
        <end position="47"/>
    </location>
</feature>
<evidence type="ECO:0000313" key="4">
    <source>
        <dbReference type="Proteomes" id="UP000317043"/>
    </source>
</evidence>
<dbReference type="InParanoid" id="A0A543B286"/>
<accession>A0A543B286</accession>
<keyword evidence="1" id="KW-1133">Transmembrane helix</keyword>
<evidence type="ECO:0000313" key="3">
    <source>
        <dbReference type="EMBL" id="TQL78953.1"/>
    </source>
</evidence>
<organism evidence="3 4">
    <name type="scientific">Stackebrandtia endophytica</name>
    <dbReference type="NCBI Taxonomy" id="1496996"/>
    <lineage>
        <taxon>Bacteria</taxon>
        <taxon>Bacillati</taxon>
        <taxon>Actinomycetota</taxon>
        <taxon>Actinomycetes</taxon>
        <taxon>Glycomycetales</taxon>
        <taxon>Glycomycetaceae</taxon>
        <taxon>Stackebrandtia</taxon>
    </lineage>
</organism>
<evidence type="ECO:0000259" key="2">
    <source>
        <dbReference type="Pfam" id="PF09851"/>
    </source>
</evidence>
<keyword evidence="4" id="KW-1185">Reference proteome</keyword>
<dbReference type="EMBL" id="VFOW01000001">
    <property type="protein sequence ID" value="TQL78953.1"/>
    <property type="molecule type" value="Genomic_DNA"/>
</dbReference>
<keyword evidence="1" id="KW-0472">Membrane</keyword>
<evidence type="ECO:0000256" key="1">
    <source>
        <dbReference type="SAM" id="Phobius"/>
    </source>
</evidence>
<reference evidence="3 4" key="1">
    <citation type="submission" date="2019-06" db="EMBL/GenBank/DDBJ databases">
        <title>Sequencing the genomes of 1000 actinobacteria strains.</title>
        <authorList>
            <person name="Klenk H.-P."/>
        </authorList>
    </citation>
    <scope>NUCLEOTIDE SEQUENCE [LARGE SCALE GENOMIC DNA]</scope>
    <source>
        <strain evidence="3 4">DSM 45928</strain>
    </source>
</reference>
<keyword evidence="1" id="KW-0812">Transmembrane</keyword>
<feature type="domain" description="SHOCT" evidence="2">
    <location>
        <begin position="63"/>
        <end position="85"/>
    </location>
</feature>
<dbReference type="AlphaFoldDB" id="A0A543B286"/>
<dbReference type="RefSeq" id="WP_142043896.1">
    <property type="nucleotide sequence ID" value="NZ_JBHTGS010000002.1"/>
</dbReference>
<comment type="caution">
    <text evidence="3">The sequence shown here is derived from an EMBL/GenBank/DDBJ whole genome shotgun (WGS) entry which is preliminary data.</text>
</comment>
<dbReference type="OrthoDB" id="3748887at2"/>
<gene>
    <name evidence="3" type="ORF">FB566_4551</name>
</gene>
<protein>
    <submittedName>
        <fullName evidence="3">Putative membrane protein</fullName>
    </submittedName>
</protein>
<name>A0A543B286_9ACTN</name>